<dbReference type="PANTHER" id="PTHR30204">
    <property type="entry name" value="REDOX-CYCLING DRUG-SENSING TRANSCRIPTIONAL ACTIVATOR SOXR"/>
    <property type="match status" value="1"/>
</dbReference>
<dbReference type="RefSeq" id="WP_270680910.1">
    <property type="nucleotide sequence ID" value="NZ_JAQFWP010000079.1"/>
</dbReference>
<gene>
    <name evidence="3" type="ORF">O4U47_27635</name>
</gene>
<evidence type="ECO:0000256" key="1">
    <source>
        <dbReference type="ARBA" id="ARBA00023125"/>
    </source>
</evidence>
<dbReference type="EMBL" id="JAQFWP010000079">
    <property type="protein sequence ID" value="MDA2808312.1"/>
    <property type="molecule type" value="Genomic_DNA"/>
</dbReference>
<dbReference type="InterPro" id="IPR047057">
    <property type="entry name" value="MerR_fam"/>
</dbReference>
<evidence type="ECO:0000259" key="2">
    <source>
        <dbReference type="PROSITE" id="PS50937"/>
    </source>
</evidence>
<comment type="caution">
    <text evidence="3">The sequence shown here is derived from an EMBL/GenBank/DDBJ whole genome shotgun (WGS) entry which is preliminary data.</text>
</comment>
<name>A0ABT4TUJ1_9ACTN</name>
<dbReference type="PROSITE" id="PS50937">
    <property type="entry name" value="HTH_MERR_2"/>
    <property type="match status" value="2"/>
</dbReference>
<keyword evidence="1" id="KW-0238">DNA-binding</keyword>
<evidence type="ECO:0000313" key="4">
    <source>
        <dbReference type="Proteomes" id="UP001165685"/>
    </source>
</evidence>
<dbReference type="PANTHER" id="PTHR30204:SF93">
    <property type="entry name" value="HTH MERR-TYPE DOMAIN-CONTAINING PROTEIN"/>
    <property type="match status" value="1"/>
</dbReference>
<feature type="domain" description="HTH merR-type" evidence="2">
    <location>
        <begin position="135"/>
        <end position="165"/>
    </location>
</feature>
<feature type="domain" description="HTH merR-type" evidence="2">
    <location>
        <begin position="15"/>
        <end position="63"/>
    </location>
</feature>
<dbReference type="Pfam" id="PF13411">
    <property type="entry name" value="MerR_1"/>
    <property type="match status" value="2"/>
</dbReference>
<reference evidence="3" key="1">
    <citation type="submission" date="2023-01" db="EMBL/GenBank/DDBJ databases">
        <title>Draft genome sequence of Nocardiopsis sp. LSu2-4 isolated from halophytes.</title>
        <authorList>
            <person name="Duangmal K."/>
            <person name="Chantavorakit T."/>
        </authorList>
    </citation>
    <scope>NUCLEOTIDE SEQUENCE</scope>
    <source>
        <strain evidence="3">LSu2-4</strain>
    </source>
</reference>
<dbReference type="SMART" id="SM00422">
    <property type="entry name" value="HTH_MERR"/>
    <property type="match status" value="2"/>
</dbReference>
<dbReference type="InterPro" id="IPR009061">
    <property type="entry name" value="DNA-bd_dom_put_sf"/>
</dbReference>
<protein>
    <submittedName>
        <fullName evidence="3">MerR family transcriptional regulator</fullName>
    </submittedName>
</protein>
<dbReference type="Proteomes" id="UP001165685">
    <property type="component" value="Unassembled WGS sequence"/>
</dbReference>
<dbReference type="InterPro" id="IPR000551">
    <property type="entry name" value="MerR-type_HTH_dom"/>
</dbReference>
<keyword evidence="4" id="KW-1185">Reference proteome</keyword>
<dbReference type="SUPFAM" id="SSF46955">
    <property type="entry name" value="Putative DNA-binding domain"/>
    <property type="match status" value="2"/>
</dbReference>
<accession>A0ABT4TUJ1</accession>
<proteinExistence type="predicted"/>
<evidence type="ECO:0000313" key="3">
    <source>
        <dbReference type="EMBL" id="MDA2808312.1"/>
    </source>
</evidence>
<dbReference type="Gene3D" id="1.10.1660.10">
    <property type="match status" value="2"/>
</dbReference>
<sequence>MASGAAERTGTADGPLRTRDVSAATGYSVQQIRDLEAQGVIPPAPRAANGYRRFSPEHVRDLRAYRDLAAAVGPVVARRTMHGIRASAYDEAAAAIASLHAALAREREEALAARHALRTISAEAAADADPAPGDAMTIGELAGALGVRASTLRFWEKCGLVAPERVTTRAAAARRYPPAAIREARITAALRAAGYRVPDVQRTIEAVRGLEGLDEPLAVLETRIGAIADRMVALLRAGTALSGVIVGRPSER</sequence>
<organism evidence="3 4">
    <name type="scientific">Nocardiopsis suaedae</name>
    <dbReference type="NCBI Taxonomy" id="3018444"/>
    <lineage>
        <taxon>Bacteria</taxon>
        <taxon>Bacillati</taxon>
        <taxon>Actinomycetota</taxon>
        <taxon>Actinomycetes</taxon>
        <taxon>Streptosporangiales</taxon>
        <taxon>Nocardiopsidaceae</taxon>
        <taxon>Nocardiopsis</taxon>
    </lineage>
</organism>